<evidence type="ECO:0000256" key="4">
    <source>
        <dbReference type="SAM" id="MobiDB-lite"/>
    </source>
</evidence>
<evidence type="ECO:0000313" key="7">
    <source>
        <dbReference type="Proteomes" id="UP000294911"/>
    </source>
</evidence>
<keyword evidence="7" id="KW-1185">Reference proteome</keyword>
<keyword evidence="3" id="KW-0804">Transcription</keyword>
<keyword evidence="2" id="KW-0238">DNA-binding</keyword>
<name>A0A4R2QMN2_9PSEU</name>
<keyword evidence="1" id="KW-0805">Transcription regulation</keyword>
<dbReference type="PRINTS" id="PR00598">
    <property type="entry name" value="HTHMARR"/>
</dbReference>
<reference evidence="6 7" key="1">
    <citation type="submission" date="2019-03" db="EMBL/GenBank/DDBJ databases">
        <title>Genomic Encyclopedia of Type Strains, Phase IV (KMG-IV): sequencing the most valuable type-strain genomes for metagenomic binning, comparative biology and taxonomic classification.</title>
        <authorList>
            <person name="Goeker M."/>
        </authorList>
    </citation>
    <scope>NUCLEOTIDE SEQUENCE [LARGE SCALE GENOMIC DNA]</scope>
    <source>
        <strain evidence="6 7">DSM 45765</strain>
    </source>
</reference>
<comment type="caution">
    <text evidence="6">The sequence shown here is derived from an EMBL/GenBank/DDBJ whole genome shotgun (WGS) entry which is preliminary data.</text>
</comment>
<feature type="domain" description="HTH marR-type" evidence="5">
    <location>
        <begin position="22"/>
        <end position="155"/>
    </location>
</feature>
<dbReference type="EMBL" id="SLXQ01000007">
    <property type="protein sequence ID" value="TCP50820.1"/>
    <property type="molecule type" value="Genomic_DNA"/>
</dbReference>
<evidence type="ECO:0000256" key="1">
    <source>
        <dbReference type="ARBA" id="ARBA00023015"/>
    </source>
</evidence>
<evidence type="ECO:0000259" key="5">
    <source>
        <dbReference type="PROSITE" id="PS50995"/>
    </source>
</evidence>
<evidence type="ECO:0000313" key="6">
    <source>
        <dbReference type="EMBL" id="TCP50820.1"/>
    </source>
</evidence>
<dbReference type="InterPro" id="IPR023187">
    <property type="entry name" value="Tscrpt_reg_MarR-type_CS"/>
</dbReference>
<dbReference type="GO" id="GO:0003700">
    <property type="term" value="F:DNA-binding transcription factor activity"/>
    <property type="evidence" value="ECO:0007669"/>
    <property type="project" value="InterPro"/>
</dbReference>
<dbReference type="Proteomes" id="UP000294911">
    <property type="component" value="Unassembled WGS sequence"/>
</dbReference>
<evidence type="ECO:0000256" key="3">
    <source>
        <dbReference type="ARBA" id="ARBA00023163"/>
    </source>
</evidence>
<dbReference type="InterPro" id="IPR036390">
    <property type="entry name" value="WH_DNA-bd_sf"/>
</dbReference>
<feature type="region of interest" description="Disordered" evidence="4">
    <location>
        <begin position="161"/>
        <end position="184"/>
    </location>
</feature>
<feature type="compositionally biased region" description="Basic and acidic residues" evidence="4">
    <location>
        <begin position="171"/>
        <end position="184"/>
    </location>
</feature>
<gene>
    <name evidence="6" type="ORF">EV191_10782</name>
</gene>
<sequence>MSAAAAPPEGTEQDFPVELASADRIASALVRFMRLLGRAKQQFAASSEGLEHTAFMLLARLVTDGAQRLTTLAESVMSDPSTVSRQVAPLVREGLVERRPDSEDRRASLLAVTDDGMLLFEAGRRQRDMFIANALREWASSDVEQLTSLLERLATDFENELTDLAPGSEAVPRRGDRGDQGEQG</sequence>
<dbReference type="InterPro" id="IPR000835">
    <property type="entry name" value="HTH_MarR-typ"/>
</dbReference>
<organism evidence="6 7">
    <name type="scientific">Tamaricihabitans halophyticus</name>
    <dbReference type="NCBI Taxonomy" id="1262583"/>
    <lineage>
        <taxon>Bacteria</taxon>
        <taxon>Bacillati</taxon>
        <taxon>Actinomycetota</taxon>
        <taxon>Actinomycetes</taxon>
        <taxon>Pseudonocardiales</taxon>
        <taxon>Pseudonocardiaceae</taxon>
        <taxon>Tamaricihabitans</taxon>
    </lineage>
</organism>
<dbReference type="PROSITE" id="PS50995">
    <property type="entry name" value="HTH_MARR_2"/>
    <property type="match status" value="1"/>
</dbReference>
<evidence type="ECO:0000256" key="2">
    <source>
        <dbReference type="ARBA" id="ARBA00023125"/>
    </source>
</evidence>
<dbReference type="SUPFAM" id="SSF46785">
    <property type="entry name" value="Winged helix' DNA-binding domain"/>
    <property type="match status" value="1"/>
</dbReference>
<dbReference type="Gene3D" id="1.10.10.10">
    <property type="entry name" value="Winged helix-like DNA-binding domain superfamily/Winged helix DNA-binding domain"/>
    <property type="match status" value="1"/>
</dbReference>
<dbReference type="PANTHER" id="PTHR42756:SF1">
    <property type="entry name" value="TRANSCRIPTIONAL REPRESSOR OF EMRAB OPERON"/>
    <property type="match status" value="1"/>
</dbReference>
<dbReference type="InterPro" id="IPR036388">
    <property type="entry name" value="WH-like_DNA-bd_sf"/>
</dbReference>
<dbReference type="GO" id="GO:0003677">
    <property type="term" value="F:DNA binding"/>
    <property type="evidence" value="ECO:0007669"/>
    <property type="project" value="UniProtKB-KW"/>
</dbReference>
<protein>
    <submittedName>
        <fullName evidence="6">MarR family transcriptional regulator</fullName>
    </submittedName>
</protein>
<dbReference type="PROSITE" id="PS01117">
    <property type="entry name" value="HTH_MARR_1"/>
    <property type="match status" value="1"/>
</dbReference>
<dbReference type="Pfam" id="PF01047">
    <property type="entry name" value="MarR"/>
    <property type="match status" value="1"/>
</dbReference>
<dbReference type="PANTHER" id="PTHR42756">
    <property type="entry name" value="TRANSCRIPTIONAL REGULATOR, MARR"/>
    <property type="match status" value="1"/>
</dbReference>
<accession>A0A4R2QMN2</accession>
<dbReference type="RefSeq" id="WP_165912984.1">
    <property type="nucleotide sequence ID" value="NZ_SLXQ01000007.1"/>
</dbReference>
<proteinExistence type="predicted"/>
<dbReference type="AlphaFoldDB" id="A0A4R2QMN2"/>
<dbReference type="SMART" id="SM00347">
    <property type="entry name" value="HTH_MARR"/>
    <property type="match status" value="1"/>
</dbReference>